<evidence type="ECO:0000313" key="2">
    <source>
        <dbReference type="Proteomes" id="UP001143856"/>
    </source>
</evidence>
<organism evidence="1 2">
    <name type="scientific">Xylaria curta</name>
    <dbReference type="NCBI Taxonomy" id="42375"/>
    <lineage>
        <taxon>Eukaryota</taxon>
        <taxon>Fungi</taxon>
        <taxon>Dikarya</taxon>
        <taxon>Ascomycota</taxon>
        <taxon>Pezizomycotina</taxon>
        <taxon>Sordariomycetes</taxon>
        <taxon>Xylariomycetidae</taxon>
        <taxon>Xylariales</taxon>
        <taxon>Xylariaceae</taxon>
        <taxon>Xylaria</taxon>
    </lineage>
</organism>
<evidence type="ECO:0000313" key="1">
    <source>
        <dbReference type="EMBL" id="KAJ2998227.1"/>
    </source>
</evidence>
<sequence>MSEQLLENNASPVVLKALKEHPYAVLGAILIAWLARTWYTHVSHPLYRFPGPFWASFSNVLHSWTFMGGRQPYDILVLHEKYGPVVRTSPNELSFNTAQSWRDIYGFRPNHETFVKSPFYDGGSFADAAHSIVSERDPAHHGVMRKYLSHAFSDRSLKEQEGLVTEMVDLFMDQIGKFGPEPGGVDIVMWFNLLTLDIIGSLAFGEPFGGLQSAKYHPWIQLVLGAMSQGALADCMSRFPLIGKVFQWLMPGTIERLIADTRKHEAHTIGLVEKRLNNLSDRPDFLTRMLESREKDSISDIQIAAHASDFVTAGSETTATVLSTITYHLLRFPDVYHKLKEEIRSEFQSYDQINAKSTLHLKYLNAVIYEGMRIYSPLPFALPRVVPEGGDTVDGHFIPGGVIVSTATLGSSNCTANFDRPFDFIPERWMGENSRDSLDASQPFSLGPRGCLGRNLAWMEMNTTLAKLHFKYDIELLSKNLDWHRDSRMHTLWHKPSMYVQVTKRENA</sequence>
<name>A0ACC1PPE2_9PEZI</name>
<dbReference type="Proteomes" id="UP001143856">
    <property type="component" value="Unassembled WGS sequence"/>
</dbReference>
<proteinExistence type="predicted"/>
<protein>
    <submittedName>
        <fullName evidence="1">Uncharacterized protein</fullName>
    </submittedName>
</protein>
<dbReference type="EMBL" id="JAPDGR010000032">
    <property type="protein sequence ID" value="KAJ2998227.1"/>
    <property type="molecule type" value="Genomic_DNA"/>
</dbReference>
<comment type="caution">
    <text evidence="1">The sequence shown here is derived from an EMBL/GenBank/DDBJ whole genome shotgun (WGS) entry which is preliminary data.</text>
</comment>
<accession>A0ACC1PPE2</accession>
<keyword evidence="2" id="KW-1185">Reference proteome</keyword>
<gene>
    <name evidence="1" type="ORF">NUW58_g388</name>
</gene>
<reference evidence="1" key="1">
    <citation type="submission" date="2022-10" db="EMBL/GenBank/DDBJ databases">
        <title>Genome Sequence of Xylaria curta.</title>
        <authorList>
            <person name="Buettner E."/>
        </authorList>
    </citation>
    <scope>NUCLEOTIDE SEQUENCE</scope>
    <source>
        <strain evidence="1">Babe10</strain>
    </source>
</reference>